<organism evidence="1 2">
    <name type="scientific">Ganoderma sinense ZZ0214-1</name>
    <dbReference type="NCBI Taxonomy" id="1077348"/>
    <lineage>
        <taxon>Eukaryota</taxon>
        <taxon>Fungi</taxon>
        <taxon>Dikarya</taxon>
        <taxon>Basidiomycota</taxon>
        <taxon>Agaricomycotina</taxon>
        <taxon>Agaricomycetes</taxon>
        <taxon>Polyporales</taxon>
        <taxon>Polyporaceae</taxon>
        <taxon>Ganoderma</taxon>
    </lineage>
</organism>
<name>A0A2G8SGT2_9APHY</name>
<reference evidence="1 2" key="1">
    <citation type="journal article" date="2015" name="Sci. Rep.">
        <title>Chromosome-level genome map provides insights into diverse defense mechanisms in the medicinal fungus Ganoderma sinense.</title>
        <authorList>
            <person name="Zhu Y."/>
            <person name="Xu J."/>
            <person name="Sun C."/>
            <person name="Zhou S."/>
            <person name="Xu H."/>
            <person name="Nelson D.R."/>
            <person name="Qian J."/>
            <person name="Song J."/>
            <person name="Luo H."/>
            <person name="Xiang L."/>
            <person name="Li Y."/>
            <person name="Xu Z."/>
            <person name="Ji A."/>
            <person name="Wang L."/>
            <person name="Lu S."/>
            <person name="Hayward A."/>
            <person name="Sun W."/>
            <person name="Li X."/>
            <person name="Schwartz D.C."/>
            <person name="Wang Y."/>
            <person name="Chen S."/>
        </authorList>
    </citation>
    <scope>NUCLEOTIDE SEQUENCE [LARGE SCALE GENOMIC DNA]</scope>
    <source>
        <strain evidence="1 2">ZZ0214-1</strain>
    </source>
</reference>
<dbReference type="AlphaFoldDB" id="A0A2G8SGT2"/>
<evidence type="ECO:0008006" key="3">
    <source>
        <dbReference type="Google" id="ProtNLM"/>
    </source>
</evidence>
<protein>
    <recommendedName>
        <fullName evidence="3">F-box domain-containing protein</fullName>
    </recommendedName>
</protein>
<sequence length="290" mass="33166">MPGVEMEHSKPPLLHIPTEVCENVIDMLYDLHTYITRENISTLHSCTLVCRAWRVRSQRMLFYQVQLADATSFRRLSTVLDHAPHLRDYVFQVELTGYHLHYTTSIFALFPAVFTGKLPNLFHIDVVHFDDTEESNFSKTLDSPKAKALPYIPLHPRFPAFLSAFTAVSVFYLQDTTFRTFSEFARMLHGLPNLEQLTCNSVRWIAPGGSHPDADFTKQPEWAAGKDTLPSFAPKLRELYLFNIALYGAKRLIWMREPHLTRLSLAIPVSSDPEELADGMCHPVLLNPSH</sequence>
<accession>A0A2G8SGT2</accession>
<proteinExistence type="predicted"/>
<keyword evidence="2" id="KW-1185">Reference proteome</keyword>
<comment type="caution">
    <text evidence="1">The sequence shown here is derived from an EMBL/GenBank/DDBJ whole genome shotgun (WGS) entry which is preliminary data.</text>
</comment>
<dbReference type="OrthoDB" id="2757906at2759"/>
<evidence type="ECO:0000313" key="2">
    <source>
        <dbReference type="Proteomes" id="UP000230002"/>
    </source>
</evidence>
<dbReference type="EMBL" id="AYKW01000009">
    <property type="protein sequence ID" value="PIL32984.1"/>
    <property type="molecule type" value="Genomic_DNA"/>
</dbReference>
<evidence type="ECO:0000313" key="1">
    <source>
        <dbReference type="EMBL" id="PIL32984.1"/>
    </source>
</evidence>
<gene>
    <name evidence="1" type="ORF">GSI_05102</name>
</gene>
<dbReference type="Proteomes" id="UP000230002">
    <property type="component" value="Unassembled WGS sequence"/>
</dbReference>